<evidence type="ECO:0000313" key="2">
    <source>
        <dbReference type="RefSeq" id="XP_018479690.1"/>
    </source>
</evidence>
<dbReference type="AlphaFoldDB" id="A0A6J0N4W5"/>
<proteinExistence type="predicted"/>
<reference evidence="1" key="1">
    <citation type="journal article" date="2019" name="Database">
        <title>The radish genome database (RadishGD): an integrated information resource for radish genomics.</title>
        <authorList>
            <person name="Yu H.J."/>
            <person name="Baek S."/>
            <person name="Lee Y.J."/>
            <person name="Cho A."/>
            <person name="Mun J.H."/>
        </authorList>
    </citation>
    <scope>NUCLEOTIDE SEQUENCE [LARGE SCALE GENOMIC DNA]</scope>
    <source>
        <strain evidence="1">cv. WK10039</strain>
    </source>
</reference>
<dbReference type="RefSeq" id="XP_018479690.1">
    <property type="nucleotide sequence ID" value="XM_018624188.1"/>
</dbReference>
<keyword evidence="1" id="KW-1185">Reference proteome</keyword>
<accession>A0A6J0N4W5</accession>
<dbReference type="PANTHER" id="PTHR33116:SF86">
    <property type="entry name" value="REVERSE TRANSCRIPTASE DOMAIN-CONTAINING PROTEIN"/>
    <property type="match status" value="1"/>
</dbReference>
<gene>
    <name evidence="2" type="primary">LOC108850702</name>
</gene>
<dbReference type="OrthoDB" id="1106043at2759"/>
<evidence type="ECO:0000313" key="1">
    <source>
        <dbReference type="Proteomes" id="UP000504610"/>
    </source>
</evidence>
<organism evidence="1 2">
    <name type="scientific">Raphanus sativus</name>
    <name type="common">Radish</name>
    <name type="synonym">Raphanus raphanistrum var. sativus</name>
    <dbReference type="NCBI Taxonomy" id="3726"/>
    <lineage>
        <taxon>Eukaryota</taxon>
        <taxon>Viridiplantae</taxon>
        <taxon>Streptophyta</taxon>
        <taxon>Embryophyta</taxon>
        <taxon>Tracheophyta</taxon>
        <taxon>Spermatophyta</taxon>
        <taxon>Magnoliopsida</taxon>
        <taxon>eudicotyledons</taxon>
        <taxon>Gunneridae</taxon>
        <taxon>Pentapetalae</taxon>
        <taxon>rosids</taxon>
        <taxon>malvids</taxon>
        <taxon>Brassicales</taxon>
        <taxon>Brassicaceae</taxon>
        <taxon>Brassiceae</taxon>
        <taxon>Raphanus</taxon>
    </lineage>
</organism>
<sequence>MTMLQSVLSAIPSYAMSCFQLPVGLCNRIQSVLVRFWWDDSKGERKICWVAWDKMTKPKSLGGLGFRDVQLFNQALLAKIAWRILKKPNCLLARVLTGKYCHSQSFLSTAARTDSSHGWKGILWGRDLLLTHLGKAIGNGTSTRV</sequence>
<reference evidence="2" key="2">
    <citation type="submission" date="2025-08" db="UniProtKB">
        <authorList>
            <consortium name="RefSeq"/>
        </authorList>
    </citation>
    <scope>IDENTIFICATION</scope>
    <source>
        <tissue evidence="2">Leaf</tissue>
    </source>
</reference>
<protein>
    <submittedName>
        <fullName evidence="2">Uncharacterized mitochondrial protein AtMg00310-like</fullName>
    </submittedName>
</protein>
<dbReference type="GeneID" id="108850702"/>
<dbReference type="Proteomes" id="UP000504610">
    <property type="component" value="Chromosome 4"/>
</dbReference>
<name>A0A6J0N4W5_RAPSA</name>
<dbReference type="KEGG" id="rsz:108850702"/>
<dbReference type="PANTHER" id="PTHR33116">
    <property type="entry name" value="REVERSE TRANSCRIPTASE ZINC-BINDING DOMAIN-CONTAINING PROTEIN-RELATED-RELATED"/>
    <property type="match status" value="1"/>
</dbReference>